<dbReference type="SUPFAM" id="SSF49899">
    <property type="entry name" value="Concanavalin A-like lectins/glucanases"/>
    <property type="match status" value="1"/>
</dbReference>
<accession>A0AAD4CS52</accession>
<dbReference type="Proteomes" id="UP001194746">
    <property type="component" value="Unassembled WGS sequence"/>
</dbReference>
<dbReference type="EMBL" id="VCAU01000024">
    <property type="protein sequence ID" value="KAF9890778.1"/>
    <property type="molecule type" value="Genomic_DNA"/>
</dbReference>
<evidence type="ECO:0000259" key="1">
    <source>
        <dbReference type="PROSITE" id="PS50188"/>
    </source>
</evidence>
<dbReference type="Pfam" id="PF00622">
    <property type="entry name" value="SPRY"/>
    <property type="match status" value="1"/>
</dbReference>
<keyword evidence="3" id="KW-1185">Reference proteome</keyword>
<dbReference type="InterPro" id="IPR001870">
    <property type="entry name" value="B30.2/SPRY"/>
</dbReference>
<dbReference type="InterPro" id="IPR013320">
    <property type="entry name" value="ConA-like_dom_sf"/>
</dbReference>
<dbReference type="AlphaFoldDB" id="A0AAD4CS52"/>
<feature type="domain" description="B30.2/SPRY" evidence="1">
    <location>
        <begin position="1"/>
        <end position="55"/>
    </location>
</feature>
<comment type="caution">
    <text evidence="2">The sequence shown here is derived from an EMBL/GenBank/DDBJ whole genome shotgun (WGS) entry which is preliminary data.</text>
</comment>
<dbReference type="InterPro" id="IPR043136">
    <property type="entry name" value="B30.2/SPRY_sf"/>
</dbReference>
<dbReference type="Gene3D" id="2.60.120.920">
    <property type="match status" value="1"/>
</dbReference>
<reference evidence="2" key="2">
    <citation type="submission" date="2020-02" db="EMBL/GenBank/DDBJ databases">
        <authorList>
            <person name="Gilchrist C.L.M."/>
            <person name="Chooi Y.-H."/>
        </authorList>
    </citation>
    <scope>NUCLEOTIDE SEQUENCE</scope>
    <source>
        <strain evidence="2">MST-FP2251</strain>
    </source>
</reference>
<reference evidence="2" key="1">
    <citation type="journal article" date="2019" name="Beilstein J. Org. Chem.">
        <title>Nanangenines: drimane sesquiterpenoids as the dominant metabolite cohort of a novel Australian fungus, Aspergillus nanangensis.</title>
        <authorList>
            <person name="Lacey H.J."/>
            <person name="Gilchrist C.L.M."/>
            <person name="Crombie A."/>
            <person name="Kalaitzis J.A."/>
            <person name="Vuong D."/>
            <person name="Rutledge P.J."/>
            <person name="Turner P."/>
            <person name="Pitt J.I."/>
            <person name="Lacey E."/>
            <person name="Chooi Y.H."/>
            <person name="Piggott A.M."/>
        </authorList>
    </citation>
    <scope>NUCLEOTIDE SEQUENCE</scope>
    <source>
        <strain evidence="2">MST-FP2251</strain>
    </source>
</reference>
<dbReference type="PROSITE" id="PS50188">
    <property type="entry name" value="B302_SPRY"/>
    <property type="match status" value="1"/>
</dbReference>
<organism evidence="2 3">
    <name type="scientific">Aspergillus nanangensis</name>
    <dbReference type="NCBI Taxonomy" id="2582783"/>
    <lineage>
        <taxon>Eukaryota</taxon>
        <taxon>Fungi</taxon>
        <taxon>Dikarya</taxon>
        <taxon>Ascomycota</taxon>
        <taxon>Pezizomycotina</taxon>
        <taxon>Eurotiomycetes</taxon>
        <taxon>Eurotiomycetidae</taxon>
        <taxon>Eurotiales</taxon>
        <taxon>Aspergillaceae</taxon>
        <taxon>Aspergillus</taxon>
        <taxon>Aspergillus subgen. Circumdati</taxon>
    </lineage>
</organism>
<evidence type="ECO:0000313" key="3">
    <source>
        <dbReference type="Proteomes" id="UP001194746"/>
    </source>
</evidence>
<dbReference type="InterPro" id="IPR003877">
    <property type="entry name" value="SPRY_dom"/>
</dbReference>
<evidence type="ECO:0000313" key="2">
    <source>
        <dbReference type="EMBL" id="KAF9890778.1"/>
    </source>
</evidence>
<protein>
    <recommendedName>
        <fullName evidence="1">B30.2/SPRY domain-containing protein</fullName>
    </recommendedName>
</protein>
<proteinExistence type="predicted"/>
<sequence>MGCRLKILAGELEFTKNGRSLGIAFSGVFGRLFPVVGMASFGSGHIRANFVEPFKYNFVEPFKYTSD</sequence>
<name>A0AAD4CS52_ASPNN</name>
<gene>
    <name evidence="2" type="ORF">FE257_005647</name>
</gene>